<evidence type="ECO:0000259" key="8">
    <source>
        <dbReference type="Pfam" id="PF12830"/>
    </source>
</evidence>
<dbReference type="GO" id="GO:0090694">
    <property type="term" value="C:Scc2-Scc4 cohesin loading complex"/>
    <property type="evidence" value="ECO:0007669"/>
    <property type="project" value="TreeGrafter"/>
</dbReference>
<comment type="subcellular location">
    <subcellularLocation>
        <location evidence="1 6">Nucleus</location>
    </subcellularLocation>
</comment>
<feature type="region of interest" description="Disordered" evidence="7">
    <location>
        <begin position="1640"/>
        <end position="1700"/>
    </location>
</feature>
<dbReference type="OrthoDB" id="418242at2759"/>
<reference evidence="9 10" key="1">
    <citation type="submission" date="2015-06" db="EMBL/GenBank/DDBJ databases">
        <title>Draft genome of the ant-associated black yeast Phialophora attae CBS 131958.</title>
        <authorList>
            <person name="Moreno L.F."/>
            <person name="Stielow B.J."/>
            <person name="de Hoog S."/>
            <person name="Vicente V.A."/>
            <person name="Weiss V.A."/>
            <person name="de Vries M."/>
            <person name="Cruz L.M."/>
            <person name="Souza E.M."/>
        </authorList>
    </citation>
    <scope>NUCLEOTIDE SEQUENCE [LARGE SCALE GENOMIC DNA]</scope>
    <source>
        <strain evidence="9 10">CBS 131958</strain>
    </source>
</reference>
<keyword evidence="4 6" id="KW-0539">Nucleus</keyword>
<proteinExistence type="inferred from homology"/>
<dbReference type="STRING" id="1664694.A0A0N1H4A9"/>
<accession>A0A0N1H4A9</accession>
<gene>
    <name evidence="9" type="ORF">AB675_10944</name>
</gene>
<dbReference type="RefSeq" id="XP_017995453.1">
    <property type="nucleotide sequence ID" value="XM_018139749.1"/>
</dbReference>
<keyword evidence="5 6" id="KW-0131">Cell cycle</keyword>
<dbReference type="Pfam" id="PF12765">
    <property type="entry name" value="Cohesin_HEAT"/>
    <property type="match status" value="1"/>
</dbReference>
<feature type="compositionally biased region" description="Low complexity" evidence="7">
    <location>
        <begin position="1678"/>
        <end position="1689"/>
    </location>
</feature>
<sequence>MSQPSKEQAPLPPYRRPLTFAEALRFTPLTTSPLQPSDQIPLPRVGHQSQHVPFTSAVDRKVVAGIKITPKVHDELQRLLEAQSLSEFKFKRQPKPNSADAPAPELSTLARHVYEGNPLDVAYRPDSTQPLNAQFPVTKAKAAHDSAFQQNFILEVPNKQPVANSATRPVIQIRQPEGFRPQDYARAPDSPKRRKLDNGDLDAARALRQRTQRELGDHSLHQLQNLLDTISQARSQFEDAGTEFAGPQVSALLEPGHEDDDLPYRLTSSALEKLRARLSSLVDLKRLGEVSQDDIQQLRQLCEGSIKRTQTLNLRLEDNPTEEEVEEWQKRLIIAESGLGSASVYLFTAMGDKPVEVDADILMATTAALENVFDSCLVPVIQSRPDGQSAYLFQQASRNEAILKRLLDAGRKLLEQLSLACVQVSEASICQVPTEFLAARLIFVQNSNKEKTAAMNPKAYERTRKSVMSSLARLFAAFPGDRKPILDEILVSLDKVPSTSRSARQYTLGEGKNVMLVSALLLQLVQTCVLGSGRRTRSRLRNRSDDHSDSNDVDSESESDQAAEPDAVSSLRNKADELYSAAFKTSQEIVYYLIDKASGVSKTGDSPYRNILDLFIEDLVTLLLLPEWPAAALTLEVVFQRMTLLARTDKAAGVKNMALESLGTAALLDKGDGASSDVAGTLVQFTNDQFSRTLSAEELLGPQGPFVLTCRHYNLQHAKKDAKTLRSRSSHSFFLAQYATMFCRRVEHDADDAQSLLDEIEEASSETSSVAHIDEIMPREAQLAYTLSVLNLPICQRYGSIAQTLLASLSSEQAHVRSRSIKSIVTMLETDPSLLDSQELQIDQYIFPCASDDSALVRDAALSLIFHFLISRPAYEERGFKKLIECTKDDKIGVQKRSIGHLAEIYARDARPYLRASIAETFLRRTLDVEESVAELACRSLLDAWFTSNFALAKEARDSARAVVAIEDLTAHMVATLDRDRELLELPPLLTRFLLWQSKDSKAAADFNELLSRISERLFNIIIAAQADPSSLELLVCLAEARPQSLAPAQLSHLRQYLKFSNSEDLKMFKAVLAIFQHVLPHLSSSHHTLLDEIRGDIRQSITKLRLRSDLDQVFLCLRAIEDVVPMPERYVAMIRSIIGQLDKASSDQRRRFIVILGSLGKHLDVEKFVLRGLIDSYKGGPIAGFLADTVYPYVTRPDTEAVQLTALDSLGCICQASPAQYTKGRVLDLFIDCLQQTDGSSSRSYALRTFHDLFTSLSEPQAESGESKEDADTVQDLKRMGGNNKVQGNSSATSQLATKIFGPIKKIALETLGSDLLLAGRTIASMSKHGMFHPKDYAGVFIALQTAQDPDVRELFNQAHAKSHGLHESVWEREYVGAVQEAFRYQFNTAEDPSGSHQGQAKLAACFATINTSGSKYVKKFVSNIITRINTDPAKIDISEPRPYHLLFVRFVAQNLAFFDYTKMEDLLHTILQLEIVFSKNGGEIAQAIESTLPLTKASTPDATVNGIGDEQVVVNGEDSTAVVATQENISAIDQDRLKRLATAACAVTVISEARSHLKRQYGITRDVRATMAQNQQAKEKAKVPVKVHGITGERFWSQTTAILSSLDSPEAMLQRCRDFHGLMNVDEDVIVGDDGEEAQTSIEGDGYMAPTPKGKKRKANGSVGGTPRKRGRPKKTTTPSRRSSSASSRDDPDADFMG</sequence>
<evidence type="ECO:0000313" key="10">
    <source>
        <dbReference type="Proteomes" id="UP000038010"/>
    </source>
</evidence>
<dbReference type="Gene3D" id="1.25.10.10">
    <property type="entry name" value="Leucine-rich Repeat Variant"/>
    <property type="match status" value="1"/>
</dbReference>
<evidence type="ECO:0000313" key="9">
    <source>
        <dbReference type="EMBL" id="KPI35490.1"/>
    </source>
</evidence>
<dbReference type="InterPro" id="IPR011989">
    <property type="entry name" value="ARM-like"/>
</dbReference>
<keyword evidence="10" id="KW-1185">Reference proteome</keyword>
<dbReference type="GO" id="GO:1990414">
    <property type="term" value="P:replication-born double-strand break repair via sister chromatid exchange"/>
    <property type="evidence" value="ECO:0007669"/>
    <property type="project" value="TreeGrafter"/>
</dbReference>
<feature type="compositionally biased region" description="Polar residues" evidence="7">
    <location>
        <begin position="28"/>
        <end position="38"/>
    </location>
</feature>
<dbReference type="Proteomes" id="UP000038010">
    <property type="component" value="Unassembled WGS sequence"/>
</dbReference>
<comment type="caution">
    <text evidence="9">The sequence shown here is derived from an EMBL/GenBank/DDBJ whole genome shotgun (WGS) entry which is preliminary data.</text>
</comment>
<dbReference type="InterPro" id="IPR026003">
    <property type="entry name" value="Cohesin_HEAT"/>
</dbReference>
<dbReference type="PANTHER" id="PTHR21704:SF18">
    <property type="entry name" value="NIPPED-B-LIKE PROTEIN"/>
    <property type="match status" value="1"/>
</dbReference>
<feature type="domain" description="Sister chromatid cohesion C-terminal" evidence="8">
    <location>
        <begin position="1296"/>
        <end position="1477"/>
    </location>
</feature>
<dbReference type="InterPro" id="IPR033031">
    <property type="entry name" value="Scc2/Nipped-B"/>
</dbReference>
<keyword evidence="3 6" id="KW-0677">Repeat</keyword>
<dbReference type="GO" id="GO:0140588">
    <property type="term" value="P:chromatin looping"/>
    <property type="evidence" value="ECO:0007669"/>
    <property type="project" value="InterPro"/>
</dbReference>
<dbReference type="PANTHER" id="PTHR21704">
    <property type="entry name" value="NIPPED-B-LIKE PROTEIN DELANGIN SCC2-RELATED"/>
    <property type="match status" value="1"/>
</dbReference>
<organism evidence="9 10">
    <name type="scientific">Cyphellophora attinorum</name>
    <dbReference type="NCBI Taxonomy" id="1664694"/>
    <lineage>
        <taxon>Eukaryota</taxon>
        <taxon>Fungi</taxon>
        <taxon>Dikarya</taxon>
        <taxon>Ascomycota</taxon>
        <taxon>Pezizomycotina</taxon>
        <taxon>Eurotiomycetes</taxon>
        <taxon>Chaetothyriomycetidae</taxon>
        <taxon>Chaetothyriales</taxon>
        <taxon>Cyphellophoraceae</taxon>
        <taxon>Cyphellophora</taxon>
    </lineage>
</organism>
<dbReference type="Pfam" id="PF12830">
    <property type="entry name" value="Nipped-B_C"/>
    <property type="match status" value="1"/>
</dbReference>
<comment type="similarity">
    <text evidence="2 6">Belongs to the SCC2/Nipped-B family.</text>
</comment>
<protein>
    <recommendedName>
        <fullName evidence="6">Sister chromatid cohesion protein</fullName>
    </recommendedName>
</protein>
<evidence type="ECO:0000256" key="2">
    <source>
        <dbReference type="ARBA" id="ARBA00009252"/>
    </source>
</evidence>
<dbReference type="SUPFAM" id="SSF48371">
    <property type="entry name" value="ARM repeat"/>
    <property type="match status" value="1"/>
</dbReference>
<dbReference type="GO" id="GO:0034087">
    <property type="term" value="P:establishment of mitotic sister chromatid cohesion"/>
    <property type="evidence" value="ECO:0007669"/>
    <property type="project" value="TreeGrafter"/>
</dbReference>
<dbReference type="GeneID" id="28731629"/>
<feature type="compositionally biased region" description="Acidic residues" evidence="7">
    <location>
        <begin position="551"/>
        <end position="563"/>
    </location>
</feature>
<feature type="region of interest" description="Disordered" evidence="7">
    <location>
        <begin position="27"/>
        <end position="47"/>
    </location>
</feature>
<dbReference type="GO" id="GO:0071169">
    <property type="term" value="P:establishment of protein localization to chromatin"/>
    <property type="evidence" value="ECO:0007669"/>
    <property type="project" value="TreeGrafter"/>
</dbReference>
<evidence type="ECO:0000256" key="5">
    <source>
        <dbReference type="ARBA" id="ARBA00023306"/>
    </source>
</evidence>
<evidence type="ECO:0000256" key="7">
    <source>
        <dbReference type="SAM" id="MobiDB-lite"/>
    </source>
</evidence>
<evidence type="ECO:0000256" key="4">
    <source>
        <dbReference type="ARBA" id="ARBA00023242"/>
    </source>
</evidence>
<dbReference type="VEuPathDB" id="FungiDB:AB675_10944"/>
<dbReference type="InterPro" id="IPR016024">
    <property type="entry name" value="ARM-type_fold"/>
</dbReference>
<feature type="region of interest" description="Disordered" evidence="7">
    <location>
        <begin position="174"/>
        <end position="200"/>
    </location>
</feature>
<feature type="region of interest" description="Disordered" evidence="7">
    <location>
        <begin position="536"/>
        <end position="568"/>
    </location>
</feature>
<name>A0A0N1H4A9_9EURO</name>
<evidence type="ECO:0000256" key="3">
    <source>
        <dbReference type="ARBA" id="ARBA00022737"/>
    </source>
</evidence>
<evidence type="ECO:0000256" key="1">
    <source>
        <dbReference type="ARBA" id="ARBA00004123"/>
    </source>
</evidence>
<dbReference type="GO" id="GO:0061775">
    <property type="term" value="F:cohesin loader activity"/>
    <property type="evidence" value="ECO:0007669"/>
    <property type="project" value="InterPro"/>
</dbReference>
<dbReference type="GO" id="GO:0003682">
    <property type="term" value="F:chromatin binding"/>
    <property type="evidence" value="ECO:0007669"/>
    <property type="project" value="TreeGrafter"/>
</dbReference>
<evidence type="ECO:0000256" key="6">
    <source>
        <dbReference type="RuleBase" id="RU364107"/>
    </source>
</evidence>
<dbReference type="GO" id="GO:0010468">
    <property type="term" value="P:regulation of gene expression"/>
    <property type="evidence" value="ECO:0007669"/>
    <property type="project" value="InterPro"/>
</dbReference>
<dbReference type="EMBL" id="LFJN01000039">
    <property type="protein sequence ID" value="KPI35490.1"/>
    <property type="molecule type" value="Genomic_DNA"/>
</dbReference>
<dbReference type="InterPro" id="IPR024986">
    <property type="entry name" value="Nipped-B_C"/>
</dbReference>